<keyword evidence="2" id="KW-1185">Reference proteome</keyword>
<reference evidence="1" key="1">
    <citation type="submission" date="2020-09" db="EMBL/GenBank/DDBJ databases">
        <title>Genome-Enabled Discovery of Anthraquinone Biosynthesis in Senna tora.</title>
        <authorList>
            <person name="Kang S.-H."/>
            <person name="Pandey R.P."/>
            <person name="Lee C.-M."/>
            <person name="Sim J.-S."/>
            <person name="Jeong J.-T."/>
            <person name="Choi B.-S."/>
            <person name="Jung M."/>
            <person name="Ginzburg D."/>
            <person name="Zhao K."/>
            <person name="Won S.Y."/>
            <person name="Oh T.-J."/>
            <person name="Yu Y."/>
            <person name="Kim N.-H."/>
            <person name="Lee O.R."/>
            <person name="Lee T.-H."/>
            <person name="Bashyal P."/>
            <person name="Kim T.-S."/>
            <person name="Lee W.-H."/>
            <person name="Kawkins C."/>
            <person name="Kim C.-K."/>
            <person name="Kim J.S."/>
            <person name="Ahn B.O."/>
            <person name="Rhee S.Y."/>
            <person name="Sohng J.K."/>
        </authorList>
    </citation>
    <scope>NUCLEOTIDE SEQUENCE</scope>
    <source>
        <tissue evidence="1">Leaf</tissue>
    </source>
</reference>
<protein>
    <submittedName>
        <fullName evidence="1">Uncharacterized protein</fullName>
    </submittedName>
</protein>
<accession>A0A834TJG7</accession>
<comment type="caution">
    <text evidence="1">The sequence shown here is derived from an EMBL/GenBank/DDBJ whole genome shotgun (WGS) entry which is preliminary data.</text>
</comment>
<dbReference type="EMBL" id="JAAIUW010000007">
    <property type="protein sequence ID" value="KAF7823238.1"/>
    <property type="molecule type" value="Genomic_DNA"/>
</dbReference>
<dbReference type="AlphaFoldDB" id="A0A834TJG7"/>
<sequence length="98" mass="11057">MDDSVDAANDSTVSCDECSDSTIVSDCEVVANYFNNANISDLNNANISDLNCRKWDFLISQRSLFIALNCYPTADKLKGREKMDHQIQAHHLDALYMY</sequence>
<name>A0A834TJG7_9FABA</name>
<evidence type="ECO:0000313" key="1">
    <source>
        <dbReference type="EMBL" id="KAF7823238.1"/>
    </source>
</evidence>
<proteinExistence type="predicted"/>
<dbReference type="Proteomes" id="UP000634136">
    <property type="component" value="Unassembled WGS sequence"/>
</dbReference>
<gene>
    <name evidence="1" type="ORF">G2W53_021382</name>
</gene>
<organism evidence="1 2">
    <name type="scientific">Senna tora</name>
    <dbReference type="NCBI Taxonomy" id="362788"/>
    <lineage>
        <taxon>Eukaryota</taxon>
        <taxon>Viridiplantae</taxon>
        <taxon>Streptophyta</taxon>
        <taxon>Embryophyta</taxon>
        <taxon>Tracheophyta</taxon>
        <taxon>Spermatophyta</taxon>
        <taxon>Magnoliopsida</taxon>
        <taxon>eudicotyledons</taxon>
        <taxon>Gunneridae</taxon>
        <taxon>Pentapetalae</taxon>
        <taxon>rosids</taxon>
        <taxon>fabids</taxon>
        <taxon>Fabales</taxon>
        <taxon>Fabaceae</taxon>
        <taxon>Caesalpinioideae</taxon>
        <taxon>Cassia clade</taxon>
        <taxon>Senna</taxon>
    </lineage>
</organism>
<evidence type="ECO:0000313" key="2">
    <source>
        <dbReference type="Proteomes" id="UP000634136"/>
    </source>
</evidence>